<dbReference type="Gene3D" id="3.55.50.30">
    <property type="match status" value="1"/>
</dbReference>
<feature type="domain" description="FecR protein" evidence="2">
    <location>
        <begin position="119"/>
        <end position="210"/>
    </location>
</feature>
<dbReference type="InterPro" id="IPR006860">
    <property type="entry name" value="FecR"/>
</dbReference>
<sequence>MEKKTLIKFLNGACSPEETSQVEKWLDLPGSREELDLILQDSWEAIPEYSEDEAVDRILDNIRLEIQPSRKITRWKPDSHLLKIAASFILFGLVSLGIFKFAQQKEPAVQETLKVYSRETKVGEKLRIRLPDQTYVVLNANSRIEFDSDYGKSKRSIKVSGEAFFDVASNEKVPFIVDSGELQTTALGTEFNVFSRDGIEKIALTEGKVKVEIENLPTADTKFLEPGQMATLKENTGEISSSSFDPTILTAWKEGRIRFRRTSLKDIVANLQTWYGVEIQVKKTINLNRKVSGEFNNESLENILEGLSFSMGFSFSINENQVSITN</sequence>
<evidence type="ECO:0000259" key="3">
    <source>
        <dbReference type="Pfam" id="PF16344"/>
    </source>
</evidence>
<proteinExistence type="predicted"/>
<dbReference type="InterPro" id="IPR032508">
    <property type="entry name" value="FecR_C"/>
</dbReference>
<dbReference type="Gene3D" id="2.60.120.1440">
    <property type="match status" value="1"/>
</dbReference>
<protein>
    <submittedName>
        <fullName evidence="4">FecR domain-containing protein</fullName>
    </submittedName>
</protein>
<dbReference type="Proteomes" id="UP000664698">
    <property type="component" value="Unassembled WGS sequence"/>
</dbReference>
<name>A0ABS3BUA6_9BACT</name>
<dbReference type="EMBL" id="JAFKCW010000003">
    <property type="protein sequence ID" value="MBN7802414.1"/>
    <property type="molecule type" value="Genomic_DNA"/>
</dbReference>
<evidence type="ECO:0000313" key="5">
    <source>
        <dbReference type="Proteomes" id="UP000664698"/>
    </source>
</evidence>
<evidence type="ECO:0000313" key="4">
    <source>
        <dbReference type="EMBL" id="MBN7802414.1"/>
    </source>
</evidence>
<dbReference type="Pfam" id="PF16344">
    <property type="entry name" value="FecR_C"/>
    <property type="match status" value="1"/>
</dbReference>
<evidence type="ECO:0000256" key="1">
    <source>
        <dbReference type="SAM" id="Phobius"/>
    </source>
</evidence>
<comment type="caution">
    <text evidence="4">The sequence shown here is derived from an EMBL/GenBank/DDBJ whole genome shotgun (WGS) entry which is preliminary data.</text>
</comment>
<accession>A0ABS3BUA6</accession>
<dbReference type="PANTHER" id="PTHR30273">
    <property type="entry name" value="PERIPLASMIC SIGNAL SENSOR AND SIGMA FACTOR ACTIVATOR FECR-RELATED"/>
    <property type="match status" value="1"/>
</dbReference>
<gene>
    <name evidence="4" type="ORF">J0A67_16190</name>
</gene>
<evidence type="ECO:0000259" key="2">
    <source>
        <dbReference type="Pfam" id="PF04773"/>
    </source>
</evidence>
<dbReference type="InterPro" id="IPR012373">
    <property type="entry name" value="Ferrdict_sens_TM"/>
</dbReference>
<dbReference type="PIRSF" id="PIRSF018266">
    <property type="entry name" value="FecR"/>
    <property type="match status" value="1"/>
</dbReference>
<keyword evidence="1" id="KW-0472">Membrane</keyword>
<keyword evidence="1" id="KW-0812">Transmembrane</keyword>
<feature type="transmembrane region" description="Helical" evidence="1">
    <location>
        <begin position="80"/>
        <end position="99"/>
    </location>
</feature>
<organism evidence="4 5">
    <name type="scientific">Algoriphagus aestuariicola</name>
    <dbReference type="NCBI Taxonomy" id="1852016"/>
    <lineage>
        <taxon>Bacteria</taxon>
        <taxon>Pseudomonadati</taxon>
        <taxon>Bacteroidota</taxon>
        <taxon>Cytophagia</taxon>
        <taxon>Cytophagales</taxon>
        <taxon>Cyclobacteriaceae</taxon>
        <taxon>Algoriphagus</taxon>
    </lineage>
</organism>
<dbReference type="PANTHER" id="PTHR30273:SF2">
    <property type="entry name" value="PROTEIN FECR"/>
    <property type="match status" value="1"/>
</dbReference>
<keyword evidence="5" id="KW-1185">Reference proteome</keyword>
<reference evidence="4 5" key="1">
    <citation type="submission" date="2021-03" db="EMBL/GenBank/DDBJ databases">
        <title>novel species isolated from a fishpond in China.</title>
        <authorList>
            <person name="Lu H."/>
            <person name="Cai Z."/>
        </authorList>
    </citation>
    <scope>NUCLEOTIDE SEQUENCE [LARGE SCALE GENOMIC DNA]</scope>
    <source>
        <strain evidence="4 5">JCM 31546</strain>
    </source>
</reference>
<dbReference type="Pfam" id="PF04773">
    <property type="entry name" value="FecR"/>
    <property type="match status" value="1"/>
</dbReference>
<dbReference type="RefSeq" id="WP_206570404.1">
    <property type="nucleotide sequence ID" value="NZ_JAFKCW010000003.1"/>
</dbReference>
<keyword evidence="1" id="KW-1133">Transmembrane helix</keyword>
<feature type="domain" description="Protein FecR C-terminal" evidence="3">
    <location>
        <begin position="257"/>
        <end position="324"/>
    </location>
</feature>